<reference evidence="3 4" key="2">
    <citation type="submission" date="2017-10" db="EMBL/GenBank/DDBJ databases">
        <authorList>
            <person name="Banno H."/>
            <person name="Chua N.-H."/>
        </authorList>
    </citation>
    <scope>NUCLEOTIDE SEQUENCE [LARGE SCALE GENOMIC DNA]</scope>
    <source>
        <strain evidence="3 4">JK626</strain>
    </source>
</reference>
<comment type="caution">
    <text evidence="3">The sequence shown here is derived from an EMBL/GenBank/DDBJ whole genome shotgun (WGS) entry which is preliminary data.</text>
</comment>
<feature type="coiled-coil region" evidence="1">
    <location>
        <begin position="199"/>
        <end position="288"/>
    </location>
</feature>
<dbReference type="Pfam" id="PF10088">
    <property type="entry name" value="DUF2326"/>
    <property type="match status" value="1"/>
</dbReference>
<name>A0A2G3DT85_9FIRM</name>
<dbReference type="EMBL" id="PDYF01000031">
    <property type="protein sequence ID" value="PHU34242.1"/>
    <property type="molecule type" value="Genomic_DNA"/>
</dbReference>
<reference evidence="3 4" key="1">
    <citation type="submission" date="2017-10" db="EMBL/GenBank/DDBJ databases">
        <title>Resolving the taxonomy of Roseburia spp., Eubacterium rectale and Agathobacter spp. through phylogenomic analysis.</title>
        <authorList>
            <person name="Sheridan P.O."/>
            <person name="Walker A.W."/>
            <person name="Duncan S.H."/>
            <person name="Scott K.P."/>
            <person name="Toole P.W.O."/>
            <person name="Luis P."/>
            <person name="Flint H.J."/>
        </authorList>
    </citation>
    <scope>NUCLEOTIDE SEQUENCE [LARGE SCALE GENOMIC DNA]</scope>
    <source>
        <strain evidence="3 4">JK626</strain>
    </source>
</reference>
<feature type="domain" description="DUF2326" evidence="2">
    <location>
        <begin position="443"/>
        <end position="576"/>
    </location>
</feature>
<evidence type="ECO:0000256" key="1">
    <source>
        <dbReference type="SAM" id="Coils"/>
    </source>
</evidence>
<protein>
    <recommendedName>
        <fullName evidence="2">DUF2326 domain-containing protein</fullName>
    </recommendedName>
</protein>
<evidence type="ECO:0000313" key="3">
    <source>
        <dbReference type="EMBL" id="PHU34242.1"/>
    </source>
</evidence>
<dbReference type="InterPro" id="IPR018760">
    <property type="entry name" value="DUF2326"/>
</dbReference>
<sequence>MGQKIKRVRINKLSSEGDLFEEIVFHDGINLILGEKFDENTTRGRKTNGVGKSMSIEFLNFCLLSDYDKSRIAKVPDEILDPMTNIMLDLSVGEDSVQIKRCVGKQDKPIIIRNGKETEFNKLDDARNYITELIFEDLSANQIPSFRNLLSVLIRDEKSEFSDILKCHDITKRIPDDLTTHLFMLGLSVEKYRIVLSTIKDIEKNQAALTKVKADLTENGNKKIPDVRAEMNALEAEVKELEMALDAFKSNNAFESIEGELAEIEEILDQLRIKQKAYRRELAKIKQMPKPESVNDDEIELVYNQFKENLGEAIVKSLNEVIGFKNRVEEFQRVLVNKKARELEERIADISTQIRTLDDKYSEKLKIIDTKGILKNLKASLRVYEAKKDEVSRTQHFYAQYEEYDRQKKRLSLLKSQELIDIDNDIEMLSQELKSFMNTILAIHESIMGNRECSFDIKTKNTSKGKTPIEMSMRIYDDGSHSVDRTKVFIYDMALMFNEYTRIRHPLFLIHDNIFDVDQDTLVQCLNYLAKQEELYSDFQYILTLNRDKIENEERLKLINLDVDNHQVASFTKKKKFLQCDYQER</sequence>
<dbReference type="RefSeq" id="WP_099392545.1">
    <property type="nucleotide sequence ID" value="NZ_PDYF01000031.1"/>
</dbReference>
<feature type="coiled-coil region" evidence="1">
    <location>
        <begin position="333"/>
        <end position="394"/>
    </location>
</feature>
<evidence type="ECO:0000313" key="4">
    <source>
        <dbReference type="Proteomes" id="UP000225889"/>
    </source>
</evidence>
<keyword evidence="1" id="KW-0175">Coiled coil</keyword>
<proteinExistence type="predicted"/>
<organism evidence="3 4">
    <name type="scientific">Pseudobutyrivibrio ruminis</name>
    <dbReference type="NCBI Taxonomy" id="46206"/>
    <lineage>
        <taxon>Bacteria</taxon>
        <taxon>Bacillati</taxon>
        <taxon>Bacillota</taxon>
        <taxon>Clostridia</taxon>
        <taxon>Lachnospirales</taxon>
        <taxon>Lachnospiraceae</taxon>
        <taxon>Pseudobutyrivibrio</taxon>
    </lineage>
</organism>
<evidence type="ECO:0000259" key="2">
    <source>
        <dbReference type="Pfam" id="PF10088"/>
    </source>
</evidence>
<dbReference type="Proteomes" id="UP000225889">
    <property type="component" value="Unassembled WGS sequence"/>
</dbReference>
<dbReference type="AlphaFoldDB" id="A0A2G3DT85"/>
<dbReference type="InterPro" id="IPR027417">
    <property type="entry name" value="P-loop_NTPase"/>
</dbReference>
<gene>
    <name evidence="3" type="ORF">CSX01_11795</name>
</gene>
<accession>A0A2G3DT85</accession>
<dbReference type="Gene3D" id="3.40.50.300">
    <property type="entry name" value="P-loop containing nucleotide triphosphate hydrolases"/>
    <property type="match status" value="1"/>
</dbReference>